<gene>
    <name evidence="2" type="ORF">I6G56_09330</name>
</gene>
<dbReference type="EMBL" id="CP065686">
    <property type="protein sequence ID" value="QPS45234.1"/>
    <property type="molecule type" value="Genomic_DNA"/>
</dbReference>
<feature type="compositionally biased region" description="Basic residues" evidence="1">
    <location>
        <begin position="43"/>
        <end position="57"/>
    </location>
</feature>
<dbReference type="AlphaFoldDB" id="A0A7T2U497"/>
<dbReference type="RefSeq" id="WP_009912679.1">
    <property type="nucleotide sequence ID" value="NZ_CM003626.1"/>
</dbReference>
<reference evidence="2 3" key="1">
    <citation type="submission" date="2020-12" db="EMBL/GenBank/DDBJ databases">
        <title>FDA dAtabase for Regulatory Grade micrObial Sequences (FDA-ARGOS): Supporting development and validation of Infectious Disease Dx tests.</title>
        <authorList>
            <person name="Nelson B."/>
            <person name="Plummer A."/>
            <person name="Tallon L."/>
            <person name="Sadzewicz L."/>
            <person name="Zhao X."/>
            <person name="Boylan J."/>
            <person name="Ott S."/>
            <person name="Bowen H."/>
            <person name="Vavikolanu K."/>
            <person name="Mehta A."/>
            <person name="Aluvathingal J."/>
            <person name="Nadendla S."/>
            <person name="Myers T."/>
            <person name="Yan Y."/>
            <person name="Sichtig H."/>
        </authorList>
    </citation>
    <scope>NUCLEOTIDE SEQUENCE [LARGE SCALE GENOMIC DNA]</scope>
    <source>
        <strain evidence="2 3">FDAARGOS_899</strain>
    </source>
</reference>
<proteinExistence type="predicted"/>
<dbReference type="KEGG" id="bhg:I6G56_09330"/>
<sequence length="57" mass="6283">MNTPLLLGFGALALFGAIGIAASRELLRAIDAQQRRAPVPVRVRTHRPHRDGRRTVL</sequence>
<name>A0A7T2U497_9BURK</name>
<evidence type="ECO:0000313" key="3">
    <source>
        <dbReference type="Proteomes" id="UP000594943"/>
    </source>
</evidence>
<accession>A0A7T2U497</accession>
<evidence type="ECO:0000256" key="1">
    <source>
        <dbReference type="SAM" id="MobiDB-lite"/>
    </source>
</evidence>
<dbReference type="Proteomes" id="UP000594943">
    <property type="component" value="Chromosome 1"/>
</dbReference>
<feature type="region of interest" description="Disordered" evidence="1">
    <location>
        <begin position="38"/>
        <end position="57"/>
    </location>
</feature>
<organism evidence="2 3">
    <name type="scientific">Burkholderia humptydooensis</name>
    <dbReference type="NCBI Taxonomy" id="430531"/>
    <lineage>
        <taxon>Bacteria</taxon>
        <taxon>Pseudomonadati</taxon>
        <taxon>Pseudomonadota</taxon>
        <taxon>Betaproteobacteria</taxon>
        <taxon>Burkholderiales</taxon>
        <taxon>Burkholderiaceae</taxon>
        <taxon>Burkholderia</taxon>
        <taxon>pseudomallei group</taxon>
    </lineage>
</organism>
<protein>
    <submittedName>
        <fullName evidence="2">Uncharacterized protein</fullName>
    </submittedName>
</protein>
<evidence type="ECO:0000313" key="2">
    <source>
        <dbReference type="EMBL" id="QPS45234.1"/>
    </source>
</evidence>